<evidence type="ECO:0000313" key="1">
    <source>
        <dbReference type="EMBL" id="GIY18392.1"/>
    </source>
</evidence>
<gene>
    <name evidence="1" type="ORF">CEXT_427571</name>
</gene>
<reference evidence="1 2" key="1">
    <citation type="submission" date="2021-06" db="EMBL/GenBank/DDBJ databases">
        <title>Caerostris extrusa draft genome.</title>
        <authorList>
            <person name="Kono N."/>
            <person name="Arakawa K."/>
        </authorList>
    </citation>
    <scope>NUCLEOTIDE SEQUENCE [LARGE SCALE GENOMIC DNA]</scope>
</reference>
<sequence length="89" mass="10485">MNRVLNGREVIQRRKDGAAKRNTLRRGLLPADTSKLRYSHCHVGPWILSSSMMLTANVFRHLWPFVKCFYLNPFGYLDEETFGYFFDQV</sequence>
<accession>A0AAV4RD52</accession>
<name>A0AAV4RD52_CAEEX</name>
<organism evidence="1 2">
    <name type="scientific">Caerostris extrusa</name>
    <name type="common">Bark spider</name>
    <name type="synonym">Caerostris bankana</name>
    <dbReference type="NCBI Taxonomy" id="172846"/>
    <lineage>
        <taxon>Eukaryota</taxon>
        <taxon>Metazoa</taxon>
        <taxon>Ecdysozoa</taxon>
        <taxon>Arthropoda</taxon>
        <taxon>Chelicerata</taxon>
        <taxon>Arachnida</taxon>
        <taxon>Araneae</taxon>
        <taxon>Araneomorphae</taxon>
        <taxon>Entelegynae</taxon>
        <taxon>Araneoidea</taxon>
        <taxon>Araneidae</taxon>
        <taxon>Caerostris</taxon>
    </lineage>
</organism>
<evidence type="ECO:0000313" key="2">
    <source>
        <dbReference type="Proteomes" id="UP001054945"/>
    </source>
</evidence>
<keyword evidence="2" id="KW-1185">Reference proteome</keyword>
<dbReference type="AlphaFoldDB" id="A0AAV4RD52"/>
<proteinExistence type="predicted"/>
<dbReference type="EMBL" id="BPLR01007620">
    <property type="protein sequence ID" value="GIY18392.1"/>
    <property type="molecule type" value="Genomic_DNA"/>
</dbReference>
<protein>
    <submittedName>
        <fullName evidence="1">Uncharacterized protein</fullName>
    </submittedName>
</protein>
<comment type="caution">
    <text evidence="1">The sequence shown here is derived from an EMBL/GenBank/DDBJ whole genome shotgun (WGS) entry which is preliminary data.</text>
</comment>
<dbReference type="Proteomes" id="UP001054945">
    <property type="component" value="Unassembled WGS sequence"/>
</dbReference>